<dbReference type="InterPro" id="IPR012132">
    <property type="entry name" value="GMC_OxRdtase"/>
</dbReference>
<dbReference type="InterPro" id="IPR007867">
    <property type="entry name" value="GMC_OxRtase_C"/>
</dbReference>
<dbReference type="RefSeq" id="WP_382174411.1">
    <property type="nucleotide sequence ID" value="NZ_JBHRXX010000005.1"/>
</dbReference>
<dbReference type="EMBL" id="JBHRXX010000005">
    <property type="protein sequence ID" value="MFC3684491.1"/>
    <property type="molecule type" value="Genomic_DNA"/>
</dbReference>
<dbReference type="Pfam" id="PF00732">
    <property type="entry name" value="GMC_oxred_N"/>
    <property type="match status" value="1"/>
</dbReference>
<dbReference type="PIRSF" id="PIRSF000137">
    <property type="entry name" value="Alcohol_oxidase"/>
    <property type="match status" value="1"/>
</dbReference>
<dbReference type="PROSITE" id="PS00624">
    <property type="entry name" value="GMC_OXRED_2"/>
    <property type="match status" value="1"/>
</dbReference>
<proteinExistence type="inferred from homology"/>
<comment type="similarity">
    <text evidence="2 5">Belongs to the GMC oxidoreductase family.</text>
</comment>
<keyword evidence="9" id="KW-1185">Reference proteome</keyword>
<dbReference type="Pfam" id="PF05199">
    <property type="entry name" value="GMC_oxred_C"/>
    <property type="match status" value="1"/>
</dbReference>
<dbReference type="Gene3D" id="3.50.50.60">
    <property type="entry name" value="FAD/NAD(P)-binding domain"/>
    <property type="match status" value="1"/>
</dbReference>
<evidence type="ECO:0000259" key="6">
    <source>
        <dbReference type="PROSITE" id="PS00623"/>
    </source>
</evidence>
<dbReference type="Proteomes" id="UP001595729">
    <property type="component" value="Unassembled WGS sequence"/>
</dbReference>
<reference evidence="9" key="1">
    <citation type="journal article" date="2019" name="Int. J. Syst. Evol. Microbiol.">
        <title>The Global Catalogue of Microorganisms (GCM) 10K type strain sequencing project: providing services to taxonomists for standard genome sequencing and annotation.</title>
        <authorList>
            <consortium name="The Broad Institute Genomics Platform"/>
            <consortium name="The Broad Institute Genome Sequencing Center for Infectious Disease"/>
            <person name="Wu L."/>
            <person name="Ma J."/>
        </authorList>
    </citation>
    <scope>NUCLEOTIDE SEQUENCE [LARGE SCALE GENOMIC DNA]</scope>
    <source>
        <strain evidence="9">KCTC 42501</strain>
    </source>
</reference>
<organism evidence="8 9">
    <name type="scientific">Hydrogenophaga luteola</name>
    <dbReference type="NCBI Taxonomy" id="1591122"/>
    <lineage>
        <taxon>Bacteria</taxon>
        <taxon>Pseudomonadati</taxon>
        <taxon>Pseudomonadota</taxon>
        <taxon>Betaproteobacteria</taxon>
        <taxon>Burkholderiales</taxon>
        <taxon>Comamonadaceae</taxon>
        <taxon>Hydrogenophaga</taxon>
    </lineage>
</organism>
<evidence type="ECO:0000256" key="3">
    <source>
        <dbReference type="ARBA" id="ARBA00022630"/>
    </source>
</evidence>
<comment type="caution">
    <text evidence="8">The sequence shown here is derived from an EMBL/GenBank/DDBJ whole genome shotgun (WGS) entry which is preliminary data.</text>
</comment>
<dbReference type="PANTHER" id="PTHR11552:SF147">
    <property type="entry name" value="CHOLINE DEHYDROGENASE, MITOCHONDRIAL"/>
    <property type="match status" value="1"/>
</dbReference>
<dbReference type="SUPFAM" id="SSF54373">
    <property type="entry name" value="FAD-linked reductases, C-terminal domain"/>
    <property type="match status" value="1"/>
</dbReference>
<evidence type="ECO:0000256" key="5">
    <source>
        <dbReference type="RuleBase" id="RU003968"/>
    </source>
</evidence>
<dbReference type="Gene3D" id="3.30.560.10">
    <property type="entry name" value="Glucose Oxidase, domain 3"/>
    <property type="match status" value="1"/>
</dbReference>
<evidence type="ECO:0000256" key="1">
    <source>
        <dbReference type="ARBA" id="ARBA00001974"/>
    </source>
</evidence>
<dbReference type="InterPro" id="IPR036188">
    <property type="entry name" value="FAD/NAD-bd_sf"/>
</dbReference>
<evidence type="ECO:0000313" key="9">
    <source>
        <dbReference type="Proteomes" id="UP001595729"/>
    </source>
</evidence>
<dbReference type="NCBIfam" id="NF002550">
    <property type="entry name" value="PRK02106.1"/>
    <property type="match status" value="1"/>
</dbReference>
<dbReference type="SUPFAM" id="SSF51905">
    <property type="entry name" value="FAD/NAD(P)-binding domain"/>
    <property type="match status" value="1"/>
</dbReference>
<keyword evidence="4 5" id="KW-0274">FAD</keyword>
<accession>A0ABV7W3U8</accession>
<evidence type="ECO:0000256" key="2">
    <source>
        <dbReference type="ARBA" id="ARBA00010790"/>
    </source>
</evidence>
<gene>
    <name evidence="8" type="ORF">ACFOPI_12875</name>
</gene>
<comment type="cofactor">
    <cofactor evidence="1">
        <name>FAD</name>
        <dbReference type="ChEBI" id="CHEBI:57692"/>
    </cofactor>
</comment>
<evidence type="ECO:0000259" key="7">
    <source>
        <dbReference type="PROSITE" id="PS00624"/>
    </source>
</evidence>
<sequence>MFDYIVVGGGSAGSVLAGRLSEDPAVRVALLEAGPPDRSVLIHCPAGLAVMAKYQLNGWDYSTVPQPGLHGRRGYQPRGKVLGGSSSINAMIYARGHAQDYDAWAAEGNPGWSFSEVLPYFKRAEHNERGADDWHGSGGPLNVMDLRSPNPVLPDFIEAGRQAGYPVNTDFNGAEQEGVGVYQVTHKNGERFSAAKAYLTPNLGRPNLRVITNALTTRVMTERRDGRPVAVGVEYRPEGGRGALQTLSLNPGGEVLLSAGAFGSPQLLMLSGIGPASQLSEHGIATVHELPGVGRNLHDHPDVVMVVNAPRLTDLFGISPRGVMNMARGIFEWRGRRSGMLTTNFAEAGGFIKSAPEEAIPDLQLHFVVGKLVDHGRKTVLGHGYSCHVCLLRPKSRGTLRLASSDPQVAPLIDPAFLQDPDDVARLVLGFKRMRTLLQQPALARHGGIESAASRDAQSDAQIEQFIRQHADTIYHPVGTCRMGPDPAAGAVVDARLKVHGVDGLRVVDASVMPSVVGGNTNAPVIMMGEKAVAMIRLDRSTTSTTP</sequence>
<feature type="domain" description="Glucose-methanol-choline oxidoreductase N-terminal" evidence="6">
    <location>
        <begin position="79"/>
        <end position="102"/>
    </location>
</feature>
<name>A0ABV7W3U8_9BURK</name>
<keyword evidence="3 5" id="KW-0285">Flavoprotein</keyword>
<dbReference type="PANTHER" id="PTHR11552">
    <property type="entry name" value="GLUCOSE-METHANOL-CHOLINE GMC OXIDOREDUCTASE"/>
    <property type="match status" value="1"/>
</dbReference>
<dbReference type="PROSITE" id="PS00623">
    <property type="entry name" value="GMC_OXRED_1"/>
    <property type="match status" value="1"/>
</dbReference>
<protein>
    <submittedName>
        <fullName evidence="8">GMC family oxidoreductase</fullName>
    </submittedName>
</protein>
<feature type="domain" description="Glucose-methanol-choline oxidoreductase N-terminal" evidence="7">
    <location>
        <begin position="260"/>
        <end position="274"/>
    </location>
</feature>
<dbReference type="InterPro" id="IPR000172">
    <property type="entry name" value="GMC_OxRdtase_N"/>
</dbReference>
<evidence type="ECO:0000313" key="8">
    <source>
        <dbReference type="EMBL" id="MFC3684491.1"/>
    </source>
</evidence>
<evidence type="ECO:0000256" key="4">
    <source>
        <dbReference type="ARBA" id="ARBA00022827"/>
    </source>
</evidence>